<dbReference type="EMBL" id="JBEPTQ010000002">
    <property type="protein sequence ID" value="MET4718909.1"/>
    <property type="molecule type" value="Genomic_DNA"/>
</dbReference>
<reference evidence="2 3" key="1">
    <citation type="submission" date="2024-06" db="EMBL/GenBank/DDBJ databases">
        <title>Genomic Encyclopedia of Type Strains, Phase V (KMG-V): Genome sequencing to study the core and pangenomes of soil and plant-associated prokaryotes.</title>
        <authorList>
            <person name="Whitman W."/>
        </authorList>
    </citation>
    <scope>NUCLEOTIDE SEQUENCE [LARGE SCALE GENOMIC DNA]</scope>
    <source>
        <strain evidence="2 3">USDA 160</strain>
    </source>
</reference>
<sequence length="56" mass="6535">MDPARMFKESLTPRPELENSQGQRRRSARAPQELGYGPQADINEMYRLFRSGVRHC</sequence>
<organism evidence="2 3">
    <name type="scientific">Bradyrhizobium japonicum</name>
    <dbReference type="NCBI Taxonomy" id="375"/>
    <lineage>
        <taxon>Bacteria</taxon>
        <taxon>Pseudomonadati</taxon>
        <taxon>Pseudomonadota</taxon>
        <taxon>Alphaproteobacteria</taxon>
        <taxon>Hyphomicrobiales</taxon>
        <taxon>Nitrobacteraceae</taxon>
        <taxon>Bradyrhizobium</taxon>
    </lineage>
</organism>
<evidence type="ECO:0000313" key="2">
    <source>
        <dbReference type="EMBL" id="MET4718909.1"/>
    </source>
</evidence>
<dbReference type="Proteomes" id="UP001549291">
    <property type="component" value="Unassembled WGS sequence"/>
</dbReference>
<evidence type="ECO:0000256" key="1">
    <source>
        <dbReference type="SAM" id="MobiDB-lite"/>
    </source>
</evidence>
<evidence type="ECO:0000313" key="3">
    <source>
        <dbReference type="Proteomes" id="UP001549291"/>
    </source>
</evidence>
<accession>A0ABV2RPS4</accession>
<evidence type="ECO:0008006" key="4">
    <source>
        <dbReference type="Google" id="ProtNLM"/>
    </source>
</evidence>
<name>A0ABV2RPS4_BRAJP</name>
<keyword evidence="3" id="KW-1185">Reference proteome</keyword>
<proteinExistence type="predicted"/>
<feature type="region of interest" description="Disordered" evidence="1">
    <location>
        <begin position="1"/>
        <end position="37"/>
    </location>
</feature>
<gene>
    <name evidence="2" type="ORF">ABIF63_003015</name>
</gene>
<comment type="caution">
    <text evidence="2">The sequence shown here is derived from an EMBL/GenBank/DDBJ whole genome shotgun (WGS) entry which is preliminary data.</text>
</comment>
<protein>
    <recommendedName>
        <fullName evidence="4">Transposase</fullName>
    </recommendedName>
</protein>